<dbReference type="InterPro" id="IPR040521">
    <property type="entry name" value="KDZ"/>
</dbReference>
<dbReference type="HOGENOM" id="CLU_003703_5_0_1"/>
<dbReference type="AlphaFoldDB" id="A0A0D0AAP6"/>
<dbReference type="OrthoDB" id="3257613at2759"/>
<proteinExistence type="predicted"/>
<dbReference type="Pfam" id="PF18758">
    <property type="entry name" value="KDZ"/>
    <property type="match status" value="2"/>
</dbReference>
<dbReference type="Proteomes" id="UP000054018">
    <property type="component" value="Unassembled WGS sequence"/>
</dbReference>
<protein>
    <submittedName>
        <fullName evidence="1">Uncharacterized protein</fullName>
    </submittedName>
</protein>
<name>A0A0D0AAP6_9AGAM</name>
<organism evidence="1 2">
    <name type="scientific">Pisolithus microcarpus 441</name>
    <dbReference type="NCBI Taxonomy" id="765257"/>
    <lineage>
        <taxon>Eukaryota</taxon>
        <taxon>Fungi</taxon>
        <taxon>Dikarya</taxon>
        <taxon>Basidiomycota</taxon>
        <taxon>Agaricomycotina</taxon>
        <taxon>Agaricomycetes</taxon>
        <taxon>Agaricomycetidae</taxon>
        <taxon>Boletales</taxon>
        <taxon>Sclerodermatineae</taxon>
        <taxon>Pisolithaceae</taxon>
        <taxon>Pisolithus</taxon>
    </lineage>
</organism>
<reference evidence="1 2" key="1">
    <citation type="submission" date="2014-04" db="EMBL/GenBank/DDBJ databases">
        <authorList>
            <consortium name="DOE Joint Genome Institute"/>
            <person name="Kuo A."/>
            <person name="Kohler A."/>
            <person name="Costa M.D."/>
            <person name="Nagy L.G."/>
            <person name="Floudas D."/>
            <person name="Copeland A."/>
            <person name="Barry K.W."/>
            <person name="Cichocki N."/>
            <person name="Veneault-Fourrey C."/>
            <person name="LaButti K."/>
            <person name="Lindquist E.A."/>
            <person name="Lipzen A."/>
            <person name="Lundell T."/>
            <person name="Morin E."/>
            <person name="Murat C."/>
            <person name="Sun H."/>
            <person name="Tunlid A."/>
            <person name="Henrissat B."/>
            <person name="Grigoriev I.V."/>
            <person name="Hibbett D.S."/>
            <person name="Martin F."/>
            <person name="Nordberg H.P."/>
            <person name="Cantor M.N."/>
            <person name="Hua S.X."/>
        </authorList>
    </citation>
    <scope>NUCLEOTIDE SEQUENCE [LARGE SCALE GENOMIC DNA]</scope>
    <source>
        <strain evidence="1 2">441</strain>
    </source>
</reference>
<dbReference type="STRING" id="765257.A0A0D0AAP6"/>
<evidence type="ECO:0000313" key="1">
    <source>
        <dbReference type="EMBL" id="KIK29008.1"/>
    </source>
</evidence>
<evidence type="ECO:0000313" key="2">
    <source>
        <dbReference type="Proteomes" id="UP000054018"/>
    </source>
</evidence>
<accession>A0A0D0AAP6</accession>
<reference evidence="2" key="2">
    <citation type="submission" date="2015-01" db="EMBL/GenBank/DDBJ databases">
        <title>Evolutionary Origins and Diversification of the Mycorrhizal Mutualists.</title>
        <authorList>
            <consortium name="DOE Joint Genome Institute"/>
            <consortium name="Mycorrhizal Genomics Consortium"/>
            <person name="Kohler A."/>
            <person name="Kuo A."/>
            <person name="Nagy L.G."/>
            <person name="Floudas D."/>
            <person name="Copeland A."/>
            <person name="Barry K.W."/>
            <person name="Cichocki N."/>
            <person name="Veneault-Fourrey C."/>
            <person name="LaButti K."/>
            <person name="Lindquist E.A."/>
            <person name="Lipzen A."/>
            <person name="Lundell T."/>
            <person name="Morin E."/>
            <person name="Murat C."/>
            <person name="Riley R."/>
            <person name="Ohm R."/>
            <person name="Sun H."/>
            <person name="Tunlid A."/>
            <person name="Henrissat B."/>
            <person name="Grigoriev I.V."/>
            <person name="Hibbett D.S."/>
            <person name="Martin F."/>
        </authorList>
    </citation>
    <scope>NUCLEOTIDE SEQUENCE [LARGE SCALE GENOMIC DNA]</scope>
    <source>
        <strain evidence="2">441</strain>
    </source>
</reference>
<sequence length="284" mass="32579">MWDICHELLQQTAVDYRSWRYSQTMVMDGNFKEHMKEWQPHDQVWLMDGQAYMVTNPEYHEYLKATPHITEKSTCNNHKALSHPNADRGKLNLTGIGATACVWHRCFYPHSVVDSQKGESNLWKWVGNSSHIQIPSSIWIVPGISIWHMHRHKKECYMLNSPLFIKGAGWVDGEIIKTLWSMLNLVSASACSMSSPHQQELSDFQMNDSNFIKMINQVDSLSRKLKATCASVALARKAFTELDATVSPTNKQLWKSQEDAALHQRVDDCTVIDIFETQRSKGLL</sequence>
<gene>
    <name evidence="1" type="ORF">PISMIDRAFT_90507</name>
</gene>
<dbReference type="EMBL" id="KN833691">
    <property type="protein sequence ID" value="KIK29008.1"/>
    <property type="molecule type" value="Genomic_DNA"/>
</dbReference>
<keyword evidence="2" id="KW-1185">Reference proteome</keyword>